<name>A0AAW0KE93_QUESU</name>
<protein>
    <submittedName>
        <fullName evidence="2">Calcium-transporting atpase 13</fullName>
    </submittedName>
</protein>
<accession>A0AAW0KE93</accession>
<keyword evidence="3" id="KW-1185">Reference proteome</keyword>
<proteinExistence type="predicted"/>
<keyword evidence="1" id="KW-0460">Magnesium</keyword>
<dbReference type="EMBL" id="PKMF04000361">
    <property type="protein sequence ID" value="KAK7836166.1"/>
    <property type="molecule type" value="Genomic_DNA"/>
</dbReference>
<evidence type="ECO:0000313" key="2">
    <source>
        <dbReference type="EMBL" id="KAK7836166.1"/>
    </source>
</evidence>
<dbReference type="PANTHER" id="PTHR24093">
    <property type="entry name" value="CATION TRANSPORTING ATPASE"/>
    <property type="match status" value="1"/>
</dbReference>
<evidence type="ECO:0000256" key="1">
    <source>
        <dbReference type="ARBA" id="ARBA00022842"/>
    </source>
</evidence>
<gene>
    <name evidence="2" type="primary">ACA13_2</name>
    <name evidence="2" type="ORF">CFP56_022939</name>
</gene>
<sequence>MIIGDNEHAARVIALECGILNLDEDFNNEAVVEQGIFKKYSPEERTAAKKIIGLSMGIQGTTVAKESTNTVTLVIYFCGDSFELEKIVKKTLIFNTFSSVKSSISLTLGNWRRTNLGFIQEQDVFNNSKFTIVFQLVMVGLEKWFINCQYREANWGQCGACIGLAALSWSTALALQV</sequence>
<dbReference type="AlphaFoldDB" id="A0AAW0KE93"/>
<dbReference type="GO" id="GO:0005886">
    <property type="term" value="C:plasma membrane"/>
    <property type="evidence" value="ECO:0007669"/>
    <property type="project" value="TreeGrafter"/>
</dbReference>
<dbReference type="PANTHER" id="PTHR24093:SF509">
    <property type="entry name" value="CALCIUM-TRANSPORTING ATPASE"/>
    <property type="match status" value="1"/>
</dbReference>
<dbReference type="Proteomes" id="UP000237347">
    <property type="component" value="Unassembled WGS sequence"/>
</dbReference>
<reference evidence="2 3" key="1">
    <citation type="journal article" date="2018" name="Sci. Data">
        <title>The draft genome sequence of cork oak.</title>
        <authorList>
            <person name="Ramos A.M."/>
            <person name="Usie A."/>
            <person name="Barbosa P."/>
            <person name="Barros P.M."/>
            <person name="Capote T."/>
            <person name="Chaves I."/>
            <person name="Simoes F."/>
            <person name="Abreu I."/>
            <person name="Carrasquinho I."/>
            <person name="Faro C."/>
            <person name="Guimaraes J.B."/>
            <person name="Mendonca D."/>
            <person name="Nobrega F."/>
            <person name="Rodrigues L."/>
            <person name="Saibo N.J.M."/>
            <person name="Varela M.C."/>
            <person name="Egas C."/>
            <person name="Matos J."/>
            <person name="Miguel C.M."/>
            <person name="Oliveira M.M."/>
            <person name="Ricardo C.P."/>
            <person name="Goncalves S."/>
        </authorList>
    </citation>
    <scope>NUCLEOTIDE SEQUENCE [LARGE SCALE GENOMIC DNA]</scope>
    <source>
        <strain evidence="3">cv. HL8</strain>
    </source>
</reference>
<evidence type="ECO:0000313" key="3">
    <source>
        <dbReference type="Proteomes" id="UP000237347"/>
    </source>
</evidence>
<comment type="caution">
    <text evidence="2">The sequence shown here is derived from an EMBL/GenBank/DDBJ whole genome shotgun (WGS) entry which is preliminary data.</text>
</comment>
<organism evidence="2 3">
    <name type="scientific">Quercus suber</name>
    <name type="common">Cork oak</name>
    <dbReference type="NCBI Taxonomy" id="58331"/>
    <lineage>
        <taxon>Eukaryota</taxon>
        <taxon>Viridiplantae</taxon>
        <taxon>Streptophyta</taxon>
        <taxon>Embryophyta</taxon>
        <taxon>Tracheophyta</taxon>
        <taxon>Spermatophyta</taxon>
        <taxon>Magnoliopsida</taxon>
        <taxon>eudicotyledons</taxon>
        <taxon>Gunneridae</taxon>
        <taxon>Pentapetalae</taxon>
        <taxon>rosids</taxon>
        <taxon>fabids</taxon>
        <taxon>Fagales</taxon>
        <taxon>Fagaceae</taxon>
        <taxon>Quercus</taxon>
    </lineage>
</organism>
<dbReference type="GO" id="GO:0005388">
    <property type="term" value="F:P-type calcium transporter activity"/>
    <property type="evidence" value="ECO:0007669"/>
    <property type="project" value="TreeGrafter"/>
</dbReference>